<comment type="caution">
    <text evidence="2">The sequence shown here is derived from an EMBL/GenBank/DDBJ whole genome shotgun (WGS) entry which is preliminary data.</text>
</comment>
<dbReference type="CDD" id="cd00229">
    <property type="entry name" value="SGNH_hydrolase"/>
    <property type="match status" value="1"/>
</dbReference>
<feature type="chain" id="PRO_5011998631" description="Lysophospholipase L1-like esterase" evidence="1">
    <location>
        <begin position="47"/>
        <end position="265"/>
    </location>
</feature>
<dbReference type="SUPFAM" id="SSF52266">
    <property type="entry name" value="SGNH hydrolase"/>
    <property type="match status" value="1"/>
</dbReference>
<accession>A0A2A9F6D2</accession>
<name>A0A2A9F6D2_9PSEU</name>
<sequence length="265" mass="28271">MRQNRDIAEGRLGRRPGTVMVMIKPRMLVLALAGLLLTACSQTSTADSGGGSSLPKTLFLGDSVAVGEAQPMTAAFKAAGAEFKSIAAEGGGNVVGPFSEKSWPDIEKKISSAKPGLVIYQSTSYDWGSKEEQKAGYEKLVTTARNAGAKTMFVTMPPIKADDFYQDHMTELAQTTEVARTVADASGGQAVALDASPVWGSQYEQNKNGKADRSSDGIHTCPQGAARFTQWLLMELTKQYPDFHPAAPDTWANTGWSADGHFKGC</sequence>
<organism evidence="2 3">
    <name type="scientific">Amycolatopsis sulphurea</name>
    <dbReference type="NCBI Taxonomy" id="76022"/>
    <lineage>
        <taxon>Bacteria</taxon>
        <taxon>Bacillati</taxon>
        <taxon>Actinomycetota</taxon>
        <taxon>Actinomycetes</taxon>
        <taxon>Pseudonocardiales</taxon>
        <taxon>Pseudonocardiaceae</taxon>
        <taxon>Amycolatopsis</taxon>
    </lineage>
</organism>
<dbReference type="Gene3D" id="3.40.50.1110">
    <property type="entry name" value="SGNH hydrolase"/>
    <property type="match status" value="1"/>
</dbReference>
<evidence type="ECO:0000313" key="3">
    <source>
        <dbReference type="Proteomes" id="UP000243542"/>
    </source>
</evidence>
<gene>
    <name evidence="2" type="ORF">ATK36_1732</name>
</gene>
<reference evidence="2 3" key="1">
    <citation type="submission" date="2017-10" db="EMBL/GenBank/DDBJ databases">
        <title>Sequencing the genomes of 1000 actinobacteria strains.</title>
        <authorList>
            <person name="Klenk H.-P."/>
        </authorList>
    </citation>
    <scope>NUCLEOTIDE SEQUENCE [LARGE SCALE GENOMIC DNA]</scope>
    <source>
        <strain evidence="2 3">DSM 46092</strain>
    </source>
</reference>
<dbReference type="Proteomes" id="UP000243542">
    <property type="component" value="Unassembled WGS sequence"/>
</dbReference>
<protein>
    <recommendedName>
        <fullName evidence="4">Lysophospholipase L1-like esterase</fullName>
    </recommendedName>
</protein>
<evidence type="ECO:0008006" key="4">
    <source>
        <dbReference type="Google" id="ProtNLM"/>
    </source>
</evidence>
<dbReference type="EMBL" id="PDJK01000002">
    <property type="protein sequence ID" value="PFG46738.1"/>
    <property type="molecule type" value="Genomic_DNA"/>
</dbReference>
<keyword evidence="1" id="KW-0732">Signal</keyword>
<evidence type="ECO:0000313" key="2">
    <source>
        <dbReference type="EMBL" id="PFG46738.1"/>
    </source>
</evidence>
<proteinExistence type="predicted"/>
<evidence type="ECO:0000256" key="1">
    <source>
        <dbReference type="SAM" id="SignalP"/>
    </source>
</evidence>
<dbReference type="AlphaFoldDB" id="A0A2A9F6D2"/>
<dbReference type="InterPro" id="IPR036514">
    <property type="entry name" value="SGNH_hydro_sf"/>
</dbReference>
<feature type="signal peptide" evidence="1">
    <location>
        <begin position="1"/>
        <end position="46"/>
    </location>
</feature>
<keyword evidence="3" id="KW-1185">Reference proteome</keyword>